<gene>
    <name evidence="9" type="ORF">GEU84_011545</name>
</gene>
<feature type="binding site" evidence="5">
    <location>
        <position position="84"/>
    </location>
    <ligand>
        <name>FAD</name>
        <dbReference type="ChEBI" id="CHEBI:57692"/>
    </ligand>
</feature>
<dbReference type="Pfam" id="PF05199">
    <property type="entry name" value="GMC_oxred_C"/>
    <property type="match status" value="1"/>
</dbReference>
<keyword evidence="10" id="KW-1185">Reference proteome</keyword>
<dbReference type="Pfam" id="PF00732">
    <property type="entry name" value="GMC_oxred_N"/>
    <property type="match status" value="1"/>
</dbReference>
<dbReference type="InterPro" id="IPR007867">
    <property type="entry name" value="GMC_OxRtase_C"/>
</dbReference>
<evidence type="ECO:0000259" key="7">
    <source>
        <dbReference type="PROSITE" id="PS00623"/>
    </source>
</evidence>
<evidence type="ECO:0000256" key="3">
    <source>
        <dbReference type="ARBA" id="ARBA00022630"/>
    </source>
</evidence>
<evidence type="ECO:0000256" key="2">
    <source>
        <dbReference type="ARBA" id="ARBA00010790"/>
    </source>
</evidence>
<protein>
    <submittedName>
        <fullName evidence="9">GMC family oxidoreductase N-terminal domain-containing protein</fullName>
    </submittedName>
</protein>
<reference evidence="9" key="1">
    <citation type="submission" date="2020-05" db="EMBL/GenBank/DDBJ databases">
        <title>Fertoebacter nigrum gen. nov., sp. nov., a new member of the family Rhodobacteraceae.</title>
        <authorList>
            <person name="Szuroczki S."/>
            <person name="Abbaszade G."/>
            <person name="Buni D."/>
            <person name="Schumann P."/>
            <person name="Toth E."/>
        </authorList>
    </citation>
    <scope>NUCLEOTIDE SEQUENCE</scope>
    <source>
        <strain evidence="9">RG-N-1a</strain>
    </source>
</reference>
<proteinExistence type="inferred from homology"/>
<sequence>MSDTFDYLIVGAGSAGCVLANRLTEDGRMTVALIESGGRDRSPLIHVPLGVAGLIRHPRLNWLHKTVPQRHAAGRRIAMPAGRVLGGSSSINGMVYMRGHPLDYDDWAKAGNEGWSYREVLPYFIRSEDNLTWRHSPFHGTGGNLRVSDLRSINDVSRAFVAAGLSLQYRPCADFAGPDPEGFGYRQVTQRDGRRESTARAFYNPAAQRPNLTLRLRQTVRRLVFREGRAVGVEVERDGQTQFLTARREVILTAGAIGSPVLLMRSGVGCAAALASSGITPVHDLPQVGRNLQDHAAASIQFRTDHTGPYGISWKVLPRLAWSGIDYLLFRRGLLASNALEAAGFIRSRNDLDRPDIQYTFMAGSRSANGRIGRGHGYGASVILLRPGSRGEITLDPQSHAPLIDPRFFEDDTDIDALVRGIRIARRIFAAEAFNEYAGREIQPGPDVLADEAIADYIRNTSATAFHPVGTCRMGPDTGSVVDPQLRVRGLSGLRIADASVMPNIVSGNTNAPTIMIAEKASDMIMGRPALVADAKSSTTAFCPF</sequence>
<dbReference type="SUPFAM" id="SSF51905">
    <property type="entry name" value="FAD/NAD(P)-binding domain"/>
    <property type="match status" value="1"/>
</dbReference>
<accession>A0A8X8H3R1</accession>
<comment type="caution">
    <text evidence="9">The sequence shown here is derived from an EMBL/GenBank/DDBJ whole genome shotgun (WGS) entry which is preliminary data.</text>
</comment>
<feature type="binding site" evidence="5">
    <location>
        <begin position="92"/>
        <end position="95"/>
    </location>
    <ligand>
        <name>FAD</name>
        <dbReference type="ChEBI" id="CHEBI:57692"/>
    </ligand>
</feature>
<keyword evidence="3 6" id="KW-0285">Flavoprotein</keyword>
<name>A0A8X8H3R1_9RHOB</name>
<dbReference type="Gene3D" id="3.30.560.10">
    <property type="entry name" value="Glucose Oxidase, domain 3"/>
    <property type="match status" value="1"/>
</dbReference>
<evidence type="ECO:0000256" key="5">
    <source>
        <dbReference type="PIRSR" id="PIRSR000137-2"/>
    </source>
</evidence>
<dbReference type="RefSeq" id="WP_174539816.1">
    <property type="nucleotide sequence ID" value="NZ_WHUT02000006.1"/>
</dbReference>
<evidence type="ECO:0000256" key="4">
    <source>
        <dbReference type="ARBA" id="ARBA00022827"/>
    </source>
</evidence>
<dbReference type="PROSITE" id="PS00623">
    <property type="entry name" value="GMC_OXRED_1"/>
    <property type="match status" value="1"/>
</dbReference>
<dbReference type="Proteomes" id="UP000484076">
    <property type="component" value="Unassembled WGS sequence"/>
</dbReference>
<keyword evidence="4 5" id="KW-0274">FAD</keyword>
<evidence type="ECO:0000313" key="10">
    <source>
        <dbReference type="Proteomes" id="UP000484076"/>
    </source>
</evidence>
<dbReference type="AlphaFoldDB" id="A0A8X8H3R1"/>
<dbReference type="Gene3D" id="3.50.50.60">
    <property type="entry name" value="FAD/NAD(P)-binding domain"/>
    <property type="match status" value="1"/>
</dbReference>
<dbReference type="GO" id="GO:0016614">
    <property type="term" value="F:oxidoreductase activity, acting on CH-OH group of donors"/>
    <property type="evidence" value="ECO:0007669"/>
    <property type="project" value="InterPro"/>
</dbReference>
<feature type="binding site" evidence="5">
    <location>
        <position position="220"/>
    </location>
    <ligand>
        <name>FAD</name>
        <dbReference type="ChEBI" id="CHEBI:57692"/>
    </ligand>
</feature>
<organism evidence="9 10">
    <name type="scientific">Fertoeibacter niger</name>
    <dbReference type="NCBI Taxonomy" id="2656921"/>
    <lineage>
        <taxon>Bacteria</taxon>
        <taxon>Pseudomonadati</taxon>
        <taxon>Pseudomonadota</taxon>
        <taxon>Alphaproteobacteria</taxon>
        <taxon>Rhodobacterales</taxon>
        <taxon>Paracoccaceae</taxon>
        <taxon>Fertoeibacter</taxon>
    </lineage>
</organism>
<dbReference type="GO" id="GO:0050660">
    <property type="term" value="F:flavin adenine dinucleotide binding"/>
    <property type="evidence" value="ECO:0007669"/>
    <property type="project" value="InterPro"/>
</dbReference>
<evidence type="ECO:0000259" key="8">
    <source>
        <dbReference type="PROSITE" id="PS00624"/>
    </source>
</evidence>
<dbReference type="InterPro" id="IPR036188">
    <property type="entry name" value="FAD/NAD-bd_sf"/>
</dbReference>
<feature type="domain" description="Glucose-methanol-choline oxidoreductase N-terminal" evidence="7">
    <location>
        <begin position="82"/>
        <end position="105"/>
    </location>
</feature>
<dbReference type="InterPro" id="IPR000172">
    <property type="entry name" value="GMC_OxRdtase_N"/>
</dbReference>
<evidence type="ECO:0000313" key="9">
    <source>
        <dbReference type="EMBL" id="NUB45023.1"/>
    </source>
</evidence>
<evidence type="ECO:0000256" key="6">
    <source>
        <dbReference type="RuleBase" id="RU003968"/>
    </source>
</evidence>
<comment type="cofactor">
    <cofactor evidence="1 5">
        <name>FAD</name>
        <dbReference type="ChEBI" id="CHEBI:57692"/>
    </cofactor>
</comment>
<dbReference type="EMBL" id="WHUT02000006">
    <property type="protein sequence ID" value="NUB45023.1"/>
    <property type="molecule type" value="Genomic_DNA"/>
</dbReference>
<dbReference type="PANTHER" id="PTHR11552">
    <property type="entry name" value="GLUCOSE-METHANOL-CHOLINE GMC OXIDOREDUCTASE"/>
    <property type="match status" value="1"/>
</dbReference>
<evidence type="ECO:0000256" key="1">
    <source>
        <dbReference type="ARBA" id="ARBA00001974"/>
    </source>
</evidence>
<dbReference type="SUPFAM" id="SSF54373">
    <property type="entry name" value="FAD-linked reductases, C-terminal domain"/>
    <property type="match status" value="1"/>
</dbReference>
<dbReference type="PIRSF" id="PIRSF000137">
    <property type="entry name" value="Alcohol_oxidase"/>
    <property type="match status" value="1"/>
</dbReference>
<dbReference type="PANTHER" id="PTHR11552:SF147">
    <property type="entry name" value="CHOLINE DEHYDROGENASE, MITOCHONDRIAL"/>
    <property type="match status" value="1"/>
</dbReference>
<feature type="domain" description="Glucose-methanol-choline oxidoreductase N-terminal" evidence="8">
    <location>
        <begin position="255"/>
        <end position="269"/>
    </location>
</feature>
<comment type="similarity">
    <text evidence="2 6">Belongs to the GMC oxidoreductase family.</text>
</comment>
<dbReference type="PROSITE" id="PS00624">
    <property type="entry name" value="GMC_OXRED_2"/>
    <property type="match status" value="1"/>
</dbReference>
<dbReference type="InterPro" id="IPR012132">
    <property type="entry name" value="GMC_OxRdtase"/>
</dbReference>